<dbReference type="SUPFAM" id="SSF51120">
    <property type="entry name" value="beta-Roll"/>
    <property type="match status" value="3"/>
</dbReference>
<dbReference type="SUPFAM" id="SSF51126">
    <property type="entry name" value="Pectin lyase-like"/>
    <property type="match status" value="1"/>
</dbReference>
<dbReference type="SMART" id="SM00710">
    <property type="entry name" value="PbH1"/>
    <property type="match status" value="8"/>
</dbReference>
<dbReference type="Pfam" id="PF13229">
    <property type="entry name" value="Beta_helix"/>
    <property type="match status" value="1"/>
</dbReference>
<keyword evidence="6" id="KW-1185">Reference proteome</keyword>
<dbReference type="InterPro" id="IPR050557">
    <property type="entry name" value="RTX_toxin/Mannuronan_C5-epim"/>
</dbReference>
<dbReference type="EMBL" id="MDDS01000068">
    <property type="protein sequence ID" value="ODP36470.1"/>
    <property type="molecule type" value="Genomic_DNA"/>
</dbReference>
<dbReference type="InterPro" id="IPR001343">
    <property type="entry name" value="Hemolysn_Ca-bd"/>
</dbReference>
<comment type="function">
    <text evidence="1">Converts beta-D-mannuronic acid (M) to alpha-L-guluronic acid (G), producing a polymer with gel-forming capacity, required for the formation of the cyst coat.</text>
</comment>
<proteinExistence type="predicted"/>
<evidence type="ECO:0000313" key="5">
    <source>
        <dbReference type="EMBL" id="ODP36470.1"/>
    </source>
</evidence>
<evidence type="ECO:0000256" key="3">
    <source>
        <dbReference type="ARBA" id="ARBA00022525"/>
    </source>
</evidence>
<keyword evidence="3" id="KW-0964">Secreted</keyword>
<dbReference type="Gene3D" id="2.150.10.10">
    <property type="entry name" value="Serralysin-like metalloprotease, C-terminal"/>
    <property type="match status" value="2"/>
</dbReference>
<dbReference type="PROSITE" id="PS00330">
    <property type="entry name" value="HEMOLYSIN_CALCIUM"/>
    <property type="match status" value="4"/>
</dbReference>
<dbReference type="PANTHER" id="PTHR38340">
    <property type="entry name" value="S-LAYER PROTEIN"/>
    <property type="match status" value="1"/>
</dbReference>
<protein>
    <recommendedName>
        <fullName evidence="4">Right handed beta helix domain-containing protein</fullName>
    </recommendedName>
</protein>
<dbReference type="PANTHER" id="PTHR38340:SF1">
    <property type="entry name" value="S-LAYER PROTEIN"/>
    <property type="match status" value="1"/>
</dbReference>
<dbReference type="Gene3D" id="2.160.20.10">
    <property type="entry name" value="Single-stranded right-handed beta-helix, Pectin lyase-like"/>
    <property type="match status" value="1"/>
</dbReference>
<comment type="subcellular location">
    <subcellularLocation>
        <location evidence="2">Secreted</location>
    </subcellularLocation>
</comment>
<dbReference type="RefSeq" id="WP_069321736.1">
    <property type="nucleotide sequence ID" value="NZ_MDDS01000068.1"/>
</dbReference>
<evidence type="ECO:0000313" key="6">
    <source>
        <dbReference type="Proteomes" id="UP000094487"/>
    </source>
</evidence>
<evidence type="ECO:0000259" key="4">
    <source>
        <dbReference type="Pfam" id="PF13229"/>
    </source>
</evidence>
<dbReference type="GO" id="GO:0005509">
    <property type="term" value="F:calcium ion binding"/>
    <property type="evidence" value="ECO:0007669"/>
    <property type="project" value="InterPro"/>
</dbReference>
<evidence type="ECO:0000256" key="2">
    <source>
        <dbReference type="ARBA" id="ARBA00004613"/>
    </source>
</evidence>
<dbReference type="AlphaFoldDB" id="A0A1E3LUH2"/>
<accession>A0A1E3LUH2</accession>
<name>A0A1E3LUH2_9SPHN</name>
<comment type="caution">
    <text evidence="5">The sequence shown here is derived from an EMBL/GenBank/DDBJ whole genome shotgun (WGS) entry which is preliminary data.</text>
</comment>
<gene>
    <name evidence="5" type="ORF">BFL28_05635</name>
</gene>
<reference evidence="5 6" key="1">
    <citation type="submission" date="2016-08" db="EMBL/GenBank/DDBJ databases">
        <title>Draft genome of the agarase producing Sphingomonas sp. MCT13.</title>
        <authorList>
            <person name="D'Andrea M.M."/>
            <person name="Rossolini G.M."/>
            <person name="Thaller M.C."/>
        </authorList>
    </citation>
    <scope>NUCLEOTIDE SEQUENCE [LARGE SCALE GENOMIC DNA]</scope>
    <source>
        <strain evidence="5 6">MCT13</strain>
    </source>
</reference>
<dbReference type="GO" id="GO:0005576">
    <property type="term" value="C:extracellular region"/>
    <property type="evidence" value="ECO:0007669"/>
    <property type="project" value="UniProtKB-SubCell"/>
</dbReference>
<evidence type="ECO:0000256" key="1">
    <source>
        <dbReference type="ARBA" id="ARBA00002822"/>
    </source>
</evidence>
<dbReference type="STRING" id="1888892.BFL28_05635"/>
<dbReference type="InterPro" id="IPR012334">
    <property type="entry name" value="Pectin_lyas_fold"/>
</dbReference>
<sequence length="648" mass="67396">MATIIVSTAAQLMAAAAKVRPGDTIALEGGSYTNINLRNMDFHGVTITSVDPSKPAELTGLKAINVSGLTFTNLTFADKTPATAYDFEIKNSKDIAFDHVVIKGADGASGYDSNPFMVRSSENVSITNSEITHLRYGINMLDNTGVVVKGNYFHDIRADGIHGGGLSNIDISSNLFTNFRPQPGDHADAIQFWTANQTTSASNISVTNNVVLRGDGGPIQGIFMGDEVDTLPYKNVLISGNLIVGGLFNGIYVERADGLTVTNNSVVGYTDQASWIRVNDATVLDGNVAQVYILDGVTQAVSPKNNAITLPVYDGGSALANTWLDAHPEAQALLKGSAVLKGVYADLAQLASAPPPPVPVTTVQGTDGVDRLKAVAVGDSVLIGGNGNDSLTGGAGHTRMEGGKGDDVYYVNSDRDTVIERAGEGNDTVYTTIDYRLVDNVETLRLAATNLTVHGNDLDNRIVGSDGVDHIHGGAGNDNLMGQGGNDFLYGGDGDDTLNGGSGDDWLEGGVGADMLQGGEGDDWLFGGDGDDTLEGGVGNDVMSGGAGKDMFLFRPTDLGGYDKITDFSTAQGDRIGLSLIDAVAGTAANEAFKFVGTAGFSKTAGELHYVVKDGGVLVEGDVNGDGVADLSIFLQGVSSVTAKDFIL</sequence>
<feature type="domain" description="Right handed beta helix" evidence="4">
    <location>
        <begin position="118"/>
        <end position="281"/>
    </location>
</feature>
<dbReference type="InterPro" id="IPR011050">
    <property type="entry name" value="Pectin_lyase_fold/virulence"/>
</dbReference>
<dbReference type="PRINTS" id="PR00313">
    <property type="entry name" value="CABNDNGRPT"/>
</dbReference>
<dbReference type="Proteomes" id="UP000094487">
    <property type="component" value="Unassembled WGS sequence"/>
</dbReference>
<dbReference type="InterPro" id="IPR018511">
    <property type="entry name" value="Hemolysin-typ_Ca-bd_CS"/>
</dbReference>
<organism evidence="5 6">
    <name type="scientific">Sphingomonas turrisvirgatae</name>
    <dbReference type="NCBI Taxonomy" id="1888892"/>
    <lineage>
        <taxon>Bacteria</taxon>
        <taxon>Pseudomonadati</taxon>
        <taxon>Pseudomonadota</taxon>
        <taxon>Alphaproteobacteria</taxon>
        <taxon>Sphingomonadales</taxon>
        <taxon>Sphingomonadaceae</taxon>
        <taxon>Sphingomonas</taxon>
    </lineage>
</organism>
<dbReference type="Pfam" id="PF00353">
    <property type="entry name" value="HemolysinCabind"/>
    <property type="match status" value="3"/>
</dbReference>
<dbReference type="InterPro" id="IPR006626">
    <property type="entry name" value="PbH1"/>
</dbReference>
<dbReference type="InterPro" id="IPR039448">
    <property type="entry name" value="Beta_helix"/>
</dbReference>
<dbReference type="InterPro" id="IPR011049">
    <property type="entry name" value="Serralysin-like_metalloprot_C"/>
</dbReference>